<keyword evidence="3" id="KW-0862">Zinc</keyword>
<proteinExistence type="predicted"/>
<keyword evidence="2" id="KW-0863">Zinc-finger</keyword>
<dbReference type="InterPro" id="IPR039723">
    <property type="entry name" value="Vps71/ZNHIT1"/>
</dbReference>
<evidence type="ECO:0000256" key="3">
    <source>
        <dbReference type="ARBA" id="ARBA00022833"/>
    </source>
</evidence>
<feature type="region of interest" description="Disordered" evidence="4">
    <location>
        <begin position="34"/>
        <end position="53"/>
    </location>
</feature>
<dbReference type="AlphaFoldDB" id="A0A2V1E8S5"/>
<name>A0A2V1E8S5_9PLEO</name>
<dbReference type="GO" id="GO:0005634">
    <property type="term" value="C:nucleus"/>
    <property type="evidence" value="ECO:0007669"/>
    <property type="project" value="UniProtKB-ARBA"/>
</dbReference>
<keyword evidence="7" id="KW-1185">Reference proteome</keyword>
<dbReference type="Pfam" id="PF04438">
    <property type="entry name" value="zf-HIT"/>
    <property type="match status" value="1"/>
</dbReference>
<dbReference type="EMBL" id="KZ805306">
    <property type="protein sequence ID" value="PVI06931.1"/>
    <property type="molecule type" value="Genomic_DNA"/>
</dbReference>
<dbReference type="OrthoDB" id="74807at2759"/>
<feature type="region of interest" description="Disordered" evidence="4">
    <location>
        <begin position="118"/>
        <end position="169"/>
    </location>
</feature>
<dbReference type="InterPro" id="IPR007529">
    <property type="entry name" value="Znf_HIT"/>
</dbReference>
<dbReference type="GO" id="GO:0006338">
    <property type="term" value="P:chromatin remodeling"/>
    <property type="evidence" value="ECO:0007669"/>
    <property type="project" value="InterPro"/>
</dbReference>
<protein>
    <recommendedName>
        <fullName evidence="5">HIT-type domain-containing protein</fullName>
    </recommendedName>
</protein>
<evidence type="ECO:0000313" key="7">
    <source>
        <dbReference type="Proteomes" id="UP000244855"/>
    </source>
</evidence>
<evidence type="ECO:0000259" key="5">
    <source>
        <dbReference type="Pfam" id="PF04438"/>
    </source>
</evidence>
<feature type="domain" description="HIT-type" evidence="5">
    <location>
        <begin position="217"/>
        <end position="245"/>
    </location>
</feature>
<evidence type="ECO:0000256" key="4">
    <source>
        <dbReference type="SAM" id="MobiDB-lite"/>
    </source>
</evidence>
<keyword evidence="1" id="KW-0479">Metal-binding</keyword>
<sequence length="257" mass="28033">MPHVEVLPNSTATIAPGWTYVVDTGYDPSKVAINPKNKKRAAAQPRARGEGELTSRQQLAIARRIAELNRDNDPKQTIDVPGKHSVPKTQNARRIIQYQRQIKHWLDDEEAQLAQLQQAPQPRAAATLSRLAAHPSRRTTNLITSLPPTPSEATPAPPPIPAPPKAQSELDDEPLLSVDTCMPPPVNPAELQALLSSPPLPYAASHAAPPPPNGPPRRHFCDNCGYWGSIKCIKCGARICGLECKEAHEATRCLKWA</sequence>
<dbReference type="PANTHER" id="PTHR13093">
    <property type="entry name" value="ZINC FINGER HIT DOMAIN CONTAINING PROTEIN 1"/>
    <property type="match status" value="1"/>
</dbReference>
<gene>
    <name evidence="6" type="ORF">DM02DRAFT_513810</name>
</gene>
<dbReference type="Proteomes" id="UP000244855">
    <property type="component" value="Unassembled WGS sequence"/>
</dbReference>
<evidence type="ECO:0000256" key="1">
    <source>
        <dbReference type="ARBA" id="ARBA00022723"/>
    </source>
</evidence>
<organism evidence="6 7">
    <name type="scientific">Periconia macrospinosa</name>
    <dbReference type="NCBI Taxonomy" id="97972"/>
    <lineage>
        <taxon>Eukaryota</taxon>
        <taxon>Fungi</taxon>
        <taxon>Dikarya</taxon>
        <taxon>Ascomycota</taxon>
        <taxon>Pezizomycotina</taxon>
        <taxon>Dothideomycetes</taxon>
        <taxon>Pleosporomycetidae</taxon>
        <taxon>Pleosporales</taxon>
        <taxon>Massarineae</taxon>
        <taxon>Periconiaceae</taxon>
        <taxon>Periconia</taxon>
    </lineage>
</organism>
<evidence type="ECO:0000256" key="2">
    <source>
        <dbReference type="ARBA" id="ARBA00022771"/>
    </source>
</evidence>
<dbReference type="CDD" id="cd21437">
    <property type="entry name" value="zf-HIT_ZNHIT1_like"/>
    <property type="match status" value="1"/>
</dbReference>
<dbReference type="GO" id="GO:0008270">
    <property type="term" value="F:zinc ion binding"/>
    <property type="evidence" value="ECO:0007669"/>
    <property type="project" value="UniProtKB-KW"/>
</dbReference>
<feature type="compositionally biased region" description="Pro residues" evidence="4">
    <location>
        <begin position="147"/>
        <end position="164"/>
    </location>
</feature>
<reference evidence="6 7" key="1">
    <citation type="journal article" date="2018" name="Sci. Rep.">
        <title>Comparative genomics provides insights into the lifestyle and reveals functional heterogeneity of dark septate endophytic fungi.</title>
        <authorList>
            <person name="Knapp D.G."/>
            <person name="Nemeth J.B."/>
            <person name="Barry K."/>
            <person name="Hainaut M."/>
            <person name="Henrissat B."/>
            <person name="Johnson J."/>
            <person name="Kuo A."/>
            <person name="Lim J.H.P."/>
            <person name="Lipzen A."/>
            <person name="Nolan M."/>
            <person name="Ohm R.A."/>
            <person name="Tamas L."/>
            <person name="Grigoriev I.V."/>
            <person name="Spatafora J.W."/>
            <person name="Nagy L.G."/>
            <person name="Kovacs G.M."/>
        </authorList>
    </citation>
    <scope>NUCLEOTIDE SEQUENCE [LARGE SCALE GENOMIC DNA]</scope>
    <source>
        <strain evidence="6 7">DSE2036</strain>
    </source>
</reference>
<evidence type="ECO:0000313" key="6">
    <source>
        <dbReference type="EMBL" id="PVI06931.1"/>
    </source>
</evidence>
<dbReference type="STRING" id="97972.A0A2V1E8S5"/>
<accession>A0A2V1E8S5</accession>